<accession>A0A7J8TPQ7</accession>
<comment type="subcellular location">
    <subcellularLocation>
        <location evidence="1">Membrane</location>
        <topology evidence="1">Multi-pass membrane protein</topology>
    </subcellularLocation>
</comment>
<protein>
    <submittedName>
        <fullName evidence="11">Uncharacterized protein</fullName>
    </submittedName>
</protein>
<comment type="caution">
    <text evidence="11">The sequence shown here is derived from an EMBL/GenBank/DDBJ whole genome shotgun (WGS) entry which is preliminary data.</text>
</comment>
<evidence type="ECO:0000313" key="12">
    <source>
        <dbReference type="Proteomes" id="UP000593573"/>
    </source>
</evidence>
<feature type="transmembrane region" description="Helical" evidence="10">
    <location>
        <begin position="62"/>
        <end position="82"/>
    </location>
</feature>
<dbReference type="Pfam" id="PF00421">
    <property type="entry name" value="PSII"/>
    <property type="match status" value="1"/>
</dbReference>
<keyword evidence="8 10" id="KW-0472">Membrane</keyword>
<keyword evidence="2" id="KW-0148">Chlorophyll</keyword>
<evidence type="ECO:0000256" key="8">
    <source>
        <dbReference type="ARBA" id="ARBA00023136"/>
    </source>
</evidence>
<keyword evidence="6 10" id="KW-1133">Transmembrane helix</keyword>
<evidence type="ECO:0000256" key="5">
    <source>
        <dbReference type="ARBA" id="ARBA00022692"/>
    </source>
</evidence>
<keyword evidence="3" id="KW-0602">Photosynthesis</keyword>
<keyword evidence="4" id="KW-0934">Plastid</keyword>
<dbReference type="InterPro" id="IPR036001">
    <property type="entry name" value="PS_II_antenna-like_sf"/>
</dbReference>
<evidence type="ECO:0000256" key="10">
    <source>
        <dbReference type="SAM" id="Phobius"/>
    </source>
</evidence>
<keyword evidence="9" id="KW-0604">Photosystem II</keyword>
<evidence type="ECO:0000256" key="4">
    <source>
        <dbReference type="ARBA" id="ARBA00022640"/>
    </source>
</evidence>
<gene>
    <name evidence="11" type="ORF">Goklo_023091</name>
</gene>
<dbReference type="InterPro" id="IPR000932">
    <property type="entry name" value="PS_antenna-like"/>
</dbReference>
<evidence type="ECO:0000256" key="1">
    <source>
        <dbReference type="ARBA" id="ARBA00004141"/>
    </source>
</evidence>
<dbReference type="EMBL" id="JABFAB010000001">
    <property type="protein sequence ID" value="MBA0640123.1"/>
    <property type="molecule type" value="Genomic_DNA"/>
</dbReference>
<keyword evidence="7" id="KW-0157">Chromophore</keyword>
<feature type="non-terminal residue" evidence="11">
    <location>
        <position position="101"/>
    </location>
</feature>
<evidence type="ECO:0000313" key="11">
    <source>
        <dbReference type="EMBL" id="MBA0640123.1"/>
    </source>
</evidence>
<evidence type="ECO:0000256" key="3">
    <source>
        <dbReference type="ARBA" id="ARBA00022531"/>
    </source>
</evidence>
<reference evidence="11 12" key="1">
    <citation type="journal article" date="2019" name="Genome Biol. Evol.">
        <title>Insights into the evolution of the New World diploid cottons (Gossypium, subgenus Houzingenia) based on genome sequencing.</title>
        <authorList>
            <person name="Grover C.E."/>
            <person name="Arick M.A. 2nd"/>
            <person name="Thrash A."/>
            <person name="Conover J.L."/>
            <person name="Sanders W.S."/>
            <person name="Peterson D.G."/>
            <person name="Frelichowski J.E."/>
            <person name="Scheffler J.A."/>
            <person name="Scheffler B.E."/>
            <person name="Wendel J.F."/>
        </authorList>
    </citation>
    <scope>NUCLEOTIDE SEQUENCE [LARGE SCALE GENOMIC DNA]</scope>
    <source>
        <strain evidence="11">57</strain>
        <tissue evidence="11">Leaf</tissue>
    </source>
</reference>
<dbReference type="GO" id="GO:0009767">
    <property type="term" value="P:photosynthetic electron transport chain"/>
    <property type="evidence" value="ECO:0007669"/>
    <property type="project" value="InterPro"/>
</dbReference>
<proteinExistence type="predicted"/>
<evidence type="ECO:0000256" key="2">
    <source>
        <dbReference type="ARBA" id="ARBA00022494"/>
    </source>
</evidence>
<dbReference type="AlphaFoldDB" id="A0A7J8TPQ7"/>
<feature type="transmembrane region" description="Helical" evidence="10">
    <location>
        <begin position="21"/>
        <end position="42"/>
    </location>
</feature>
<keyword evidence="5 10" id="KW-0812">Transmembrane</keyword>
<keyword evidence="12" id="KW-1185">Reference proteome</keyword>
<evidence type="ECO:0000256" key="9">
    <source>
        <dbReference type="ARBA" id="ARBA00023276"/>
    </source>
</evidence>
<organism evidence="11 12">
    <name type="scientific">Gossypium klotzschianum</name>
    <dbReference type="NCBI Taxonomy" id="34286"/>
    <lineage>
        <taxon>Eukaryota</taxon>
        <taxon>Viridiplantae</taxon>
        <taxon>Streptophyta</taxon>
        <taxon>Embryophyta</taxon>
        <taxon>Tracheophyta</taxon>
        <taxon>Spermatophyta</taxon>
        <taxon>Magnoliopsida</taxon>
        <taxon>eudicotyledons</taxon>
        <taxon>Gunneridae</taxon>
        <taxon>Pentapetalae</taxon>
        <taxon>rosids</taxon>
        <taxon>malvids</taxon>
        <taxon>Malvales</taxon>
        <taxon>Malvaceae</taxon>
        <taxon>Malvoideae</taxon>
        <taxon>Gossypium</taxon>
    </lineage>
</organism>
<dbReference type="OrthoDB" id="950258at2759"/>
<dbReference type="GO" id="GO:0016168">
    <property type="term" value="F:chlorophyll binding"/>
    <property type="evidence" value="ECO:0007669"/>
    <property type="project" value="UniProtKB-KW"/>
</dbReference>
<dbReference type="Proteomes" id="UP000593573">
    <property type="component" value="Unassembled WGS sequence"/>
</dbReference>
<evidence type="ECO:0000256" key="7">
    <source>
        <dbReference type="ARBA" id="ARBA00022991"/>
    </source>
</evidence>
<dbReference type="GO" id="GO:0009523">
    <property type="term" value="C:photosystem II"/>
    <property type="evidence" value="ECO:0007669"/>
    <property type="project" value="UniProtKB-KW"/>
</dbReference>
<evidence type="ECO:0000256" key="6">
    <source>
        <dbReference type="ARBA" id="ARBA00022989"/>
    </source>
</evidence>
<dbReference type="SUPFAM" id="SSF161077">
    <property type="entry name" value="Photosystem II antenna protein-like"/>
    <property type="match status" value="1"/>
</dbReference>
<sequence>MGRLEYYKGTITNPSIWSYESVAKTHIVFFWLVILGSYLVYWDLEIFYDERTRKPSSDLPKIFGIHLFLLEMACFVFGAFHVTKLYNRGTWVFDPYGLTGK</sequence>
<name>A0A7J8TPQ7_9ROSI</name>